<name>A0A2J7Q1K2_9NEOP</name>
<dbReference type="EMBL" id="NEVH01019395">
    <property type="protein sequence ID" value="PNF22464.1"/>
    <property type="molecule type" value="Genomic_DNA"/>
</dbReference>
<evidence type="ECO:0000313" key="2">
    <source>
        <dbReference type="Proteomes" id="UP000235965"/>
    </source>
</evidence>
<dbReference type="AlphaFoldDB" id="A0A2J7Q1K2"/>
<dbReference type="InParanoid" id="A0A2J7Q1K2"/>
<accession>A0A2J7Q1K2</accession>
<protein>
    <submittedName>
        <fullName evidence="1">Uncharacterized protein</fullName>
    </submittedName>
</protein>
<keyword evidence="2" id="KW-1185">Reference proteome</keyword>
<dbReference type="Proteomes" id="UP000235965">
    <property type="component" value="Unassembled WGS sequence"/>
</dbReference>
<comment type="caution">
    <text evidence="1">The sequence shown here is derived from an EMBL/GenBank/DDBJ whole genome shotgun (WGS) entry which is preliminary data.</text>
</comment>
<gene>
    <name evidence="1" type="ORF">B7P43_G15070</name>
</gene>
<reference evidence="1 2" key="1">
    <citation type="submission" date="2017-12" db="EMBL/GenBank/DDBJ databases">
        <title>Hemimetabolous genomes reveal molecular basis of termite eusociality.</title>
        <authorList>
            <person name="Harrison M.C."/>
            <person name="Jongepier E."/>
            <person name="Robertson H.M."/>
            <person name="Arning N."/>
            <person name="Bitard-Feildel T."/>
            <person name="Chao H."/>
            <person name="Childers C.P."/>
            <person name="Dinh H."/>
            <person name="Doddapaneni H."/>
            <person name="Dugan S."/>
            <person name="Gowin J."/>
            <person name="Greiner C."/>
            <person name="Han Y."/>
            <person name="Hu H."/>
            <person name="Hughes D.S.T."/>
            <person name="Huylmans A.-K."/>
            <person name="Kemena C."/>
            <person name="Kremer L.P.M."/>
            <person name="Lee S.L."/>
            <person name="Lopez-Ezquerra A."/>
            <person name="Mallet L."/>
            <person name="Monroy-Kuhn J.M."/>
            <person name="Moser A."/>
            <person name="Murali S.C."/>
            <person name="Muzny D.M."/>
            <person name="Otani S."/>
            <person name="Piulachs M.-D."/>
            <person name="Poelchau M."/>
            <person name="Qu J."/>
            <person name="Schaub F."/>
            <person name="Wada-Katsumata A."/>
            <person name="Worley K.C."/>
            <person name="Xie Q."/>
            <person name="Ylla G."/>
            <person name="Poulsen M."/>
            <person name="Gibbs R.A."/>
            <person name="Schal C."/>
            <person name="Richards S."/>
            <person name="Belles X."/>
            <person name="Korb J."/>
            <person name="Bornberg-Bauer E."/>
        </authorList>
    </citation>
    <scope>NUCLEOTIDE SEQUENCE [LARGE SCALE GENOMIC DNA]</scope>
    <source>
        <tissue evidence="1">Whole body</tissue>
    </source>
</reference>
<proteinExistence type="predicted"/>
<organism evidence="1 2">
    <name type="scientific">Cryptotermes secundus</name>
    <dbReference type="NCBI Taxonomy" id="105785"/>
    <lineage>
        <taxon>Eukaryota</taxon>
        <taxon>Metazoa</taxon>
        <taxon>Ecdysozoa</taxon>
        <taxon>Arthropoda</taxon>
        <taxon>Hexapoda</taxon>
        <taxon>Insecta</taxon>
        <taxon>Pterygota</taxon>
        <taxon>Neoptera</taxon>
        <taxon>Polyneoptera</taxon>
        <taxon>Dictyoptera</taxon>
        <taxon>Blattodea</taxon>
        <taxon>Blattoidea</taxon>
        <taxon>Termitoidae</taxon>
        <taxon>Kalotermitidae</taxon>
        <taxon>Cryptotermitinae</taxon>
        <taxon>Cryptotermes</taxon>
    </lineage>
</organism>
<sequence length="80" mass="9386">MTMILPDHDTNSEIFQELNVRIKLYLILYHVDQLLDNKRKISKYTRAITLSCMCNLKQQQRNGVFRAACAEMLRAGQLEQ</sequence>
<evidence type="ECO:0000313" key="1">
    <source>
        <dbReference type="EMBL" id="PNF22464.1"/>
    </source>
</evidence>